<keyword evidence="3" id="KW-1185">Reference proteome</keyword>
<reference evidence="2" key="1">
    <citation type="submission" date="2022-07" db="EMBL/GenBank/DDBJ databases">
        <title>Tahibacter sp., a new gammaproteobacterium isolated from the silt sample collected at pig farm.</title>
        <authorList>
            <person name="Chen H."/>
        </authorList>
    </citation>
    <scope>NUCLEOTIDE SEQUENCE</scope>
    <source>
        <strain evidence="2">P2K</strain>
    </source>
</reference>
<gene>
    <name evidence="2" type="ORF">NM961_14650</name>
</gene>
<evidence type="ECO:0000259" key="1">
    <source>
        <dbReference type="Pfam" id="PF05076"/>
    </source>
</evidence>
<evidence type="ECO:0000313" key="2">
    <source>
        <dbReference type="EMBL" id="MCQ4165958.1"/>
    </source>
</evidence>
<dbReference type="Proteomes" id="UP001165498">
    <property type="component" value="Unassembled WGS sequence"/>
</dbReference>
<dbReference type="Pfam" id="PF05076">
    <property type="entry name" value="SUFU"/>
    <property type="match status" value="1"/>
</dbReference>
<feature type="domain" description="Suppressor of fused-like" evidence="1">
    <location>
        <begin position="3"/>
        <end position="127"/>
    </location>
</feature>
<dbReference type="RefSeq" id="WP_255915146.1">
    <property type="nucleotide sequence ID" value="NZ_JANFQO010000013.1"/>
</dbReference>
<dbReference type="EMBL" id="JANFQO010000013">
    <property type="protein sequence ID" value="MCQ4165958.1"/>
    <property type="molecule type" value="Genomic_DNA"/>
</dbReference>
<proteinExistence type="predicted"/>
<sequence length="128" mass="13394">MDGCSIYDCREGGALHRYIVSYGMSACTTTKTAPAVNTAAGALNSACAYCPSPATRPPAPTRTRPIGAMAVMKNLACYVSNSGNGLESYRFISANGPARLQTDIRITALALVPDPALGTRDTPHDRVS</sequence>
<protein>
    <submittedName>
        <fullName evidence="2">Suppressor of fused domain protein</fullName>
    </submittedName>
</protein>
<comment type="caution">
    <text evidence="2">The sequence shown here is derived from an EMBL/GenBank/DDBJ whole genome shotgun (WGS) entry which is preliminary data.</text>
</comment>
<dbReference type="InterPro" id="IPR020941">
    <property type="entry name" value="SUFU-like_domain"/>
</dbReference>
<name>A0ABT1QUJ3_9GAMM</name>
<evidence type="ECO:0000313" key="3">
    <source>
        <dbReference type="Proteomes" id="UP001165498"/>
    </source>
</evidence>
<dbReference type="SUPFAM" id="SSF103359">
    <property type="entry name" value="Suppressor of Fused, N-terminal domain"/>
    <property type="match status" value="1"/>
</dbReference>
<dbReference type="InterPro" id="IPR037181">
    <property type="entry name" value="SUFU_N"/>
</dbReference>
<accession>A0ABT1QUJ3</accession>
<organism evidence="2 3">
    <name type="scientific">Tahibacter harae</name>
    <dbReference type="NCBI Taxonomy" id="2963937"/>
    <lineage>
        <taxon>Bacteria</taxon>
        <taxon>Pseudomonadati</taxon>
        <taxon>Pseudomonadota</taxon>
        <taxon>Gammaproteobacteria</taxon>
        <taxon>Lysobacterales</taxon>
        <taxon>Rhodanobacteraceae</taxon>
        <taxon>Tahibacter</taxon>
    </lineage>
</organism>